<evidence type="ECO:0000313" key="2">
    <source>
        <dbReference type="Proteomes" id="UP000195985"/>
    </source>
</evidence>
<sequence length="47" mass="5627">MNNKWLVLYASSHGFWHMTRYLAIIEELLETTNHQKLITLLYFIGTD</sequence>
<organism evidence="1 2">
    <name type="scientific">Trichococcus pasteurii</name>
    <dbReference type="NCBI Taxonomy" id="43064"/>
    <lineage>
        <taxon>Bacteria</taxon>
        <taxon>Bacillati</taxon>
        <taxon>Bacillota</taxon>
        <taxon>Bacilli</taxon>
        <taxon>Lactobacillales</taxon>
        <taxon>Carnobacteriaceae</taxon>
        <taxon>Trichococcus</taxon>
    </lineage>
</organism>
<proteinExistence type="predicted"/>
<reference evidence="2" key="1">
    <citation type="submission" date="2016-04" db="EMBL/GenBank/DDBJ databases">
        <authorList>
            <person name="Strepis N."/>
        </authorList>
    </citation>
    <scope>NUCLEOTIDE SEQUENCE [LARGE SCALE GENOMIC DNA]</scope>
</reference>
<dbReference type="Proteomes" id="UP000195985">
    <property type="component" value="Unassembled WGS sequence"/>
</dbReference>
<dbReference type="EMBL" id="FWEY01000009">
    <property type="protein sequence ID" value="SLM52726.1"/>
    <property type="molecule type" value="Genomic_DNA"/>
</dbReference>
<protein>
    <submittedName>
        <fullName evidence="1">Uncharacterized protein</fullName>
    </submittedName>
</protein>
<evidence type="ECO:0000313" key="1">
    <source>
        <dbReference type="EMBL" id="SLM52726.1"/>
    </source>
</evidence>
<accession>A0A1W1IIB9</accession>
<name>A0A1W1IIB9_9LACT</name>
<gene>
    <name evidence="1" type="ORF">TPAS_2433</name>
</gene>
<keyword evidence="2" id="KW-1185">Reference proteome</keyword>
<dbReference type="AlphaFoldDB" id="A0A1W1IIB9"/>